<organism evidence="3">
    <name type="scientific">Herbiconiux sp. A18JL235</name>
    <dbReference type="NCBI Taxonomy" id="3152363"/>
    <lineage>
        <taxon>Bacteria</taxon>
        <taxon>Bacillati</taxon>
        <taxon>Actinomycetota</taxon>
        <taxon>Actinomycetes</taxon>
        <taxon>Micrococcales</taxon>
        <taxon>Microbacteriaceae</taxon>
        <taxon>Herbiconiux</taxon>
    </lineage>
</organism>
<name>A0AB39BG78_9MICO</name>
<gene>
    <name evidence="3" type="ORF">ABFY20_18285</name>
</gene>
<sequence>MTRPFLSRGLGAATAVLLAAAALVAVSAAPANADDGVTVTIDPDTVVQSDFLGIGVNVIPGSLMEGTTELGYTDADWALDSARIAKLRPKVARIWFQTDWMEPSKGNYTFTSDRMLAFYRYLDAFKAAGTDVELNFGWKVGSSIQSWFSIPGVDPWTSAPNDIPAFADAASALLDELITQRGYDNVKYLTYYNEPNGSWDFEAPGDQKAYYLAMAEAVSDQLETDGLRDDVEVWGPEESGAPDWTSYMAANGGDAFDQYSFHTYGDSYSSVAGSIAARSSVAGGKPVNMSEFGWSSDTASGWDSGYANYVIAGANQGLHSMLVWQLNGVWTADPDGDTNGTYNMWDSVLLGLEPRNTFAAAGLLTRYVPAHSEVVQASSSSGDVRAAAFRDADGEYTVLVESKAGTGRDLTVDFGSLDLGRDVHRIQYTPDLVPDENALLPASSASIPATTSFSDTLGGDYTVAVYTTADPAVQVALDDVDPTVASGSTLQLGAAVVDGPAGVSWSVEGTGNGSVSASGVYTPPAVTTERKVAVVATSTADPSARAVARVLVTPAPDPAVVSPPSFSLDSGVYEGARMLTLDSTTAGAEIRYTTDGTTPTAASTLYEHPLVLQESTTHLYQAVAFAPGLTASGSSSRLYKVGAVSDGPDGYTLCADENGTCFFSGQQSVAFGGDGLFSYQTRTGDTACTTAELGDPNPTVEQHCYVSPTIPDAYPIVTITNGGFEKPGATKSKTGPFVNGWTFTNRSGIQNAEGPLGPGTPPEGSQVAYLKTDAGVQGEISQELNFPAGTFQLAFELSGRSGYPAQTFDVLYDSTVIGSFTVSSTTSYTPVRSAVFASTGGKHTVTFRATAPSGDRTAFLDDVRVELPAAPAVPALANAGFESPATTNVKSAPFTDGWSFVGKAGIQHNGSAFGATTAPEGTQTALLQSKDGAHGSFTQTIEFVPGDYRLTFQAAKRPGYSTPQPVEVLVDGTVVATATPSATSWTGYTTPVFTVSGGAHSIAFRGSAPTGDATAFVDAVVLDAVPASGLAVATTASAWSLCVGEEAYVAVYSINKAGRDVDITVGAVGADEERAAVGDGDAAYGLFPTGAGTLAAGTASIEASYDDGTVHTTLQNPAYAAVDCTE</sequence>
<feature type="domain" description="GH29D-like beta-sandwich" evidence="2">
    <location>
        <begin position="569"/>
        <end position="632"/>
    </location>
</feature>
<dbReference type="Gene3D" id="2.60.120.260">
    <property type="entry name" value="Galactose-binding domain-like"/>
    <property type="match status" value="2"/>
</dbReference>
<dbReference type="SUPFAM" id="SSF51445">
    <property type="entry name" value="(Trans)glycosidases"/>
    <property type="match status" value="1"/>
</dbReference>
<dbReference type="InterPro" id="IPR059177">
    <property type="entry name" value="GH29D-like_dom"/>
</dbReference>
<keyword evidence="1" id="KW-0732">Signal</keyword>
<feature type="chain" id="PRO_5044200317" evidence="1">
    <location>
        <begin position="34"/>
        <end position="1126"/>
    </location>
</feature>
<dbReference type="AlphaFoldDB" id="A0AB39BG78"/>
<dbReference type="EMBL" id="CP162511">
    <property type="protein sequence ID" value="XDI05244.1"/>
    <property type="molecule type" value="Genomic_DNA"/>
</dbReference>
<feature type="signal peptide" evidence="1">
    <location>
        <begin position="1"/>
        <end position="33"/>
    </location>
</feature>
<reference evidence="3" key="1">
    <citation type="submission" date="2024-05" db="EMBL/GenBank/DDBJ databases">
        <title>Herbiconiux sp. A18JL235.</title>
        <authorList>
            <person name="Zhang G."/>
        </authorList>
    </citation>
    <scope>NUCLEOTIDE SEQUENCE</scope>
    <source>
        <strain evidence="3">A18JL235</strain>
    </source>
</reference>
<dbReference type="InterPro" id="IPR017853">
    <property type="entry name" value="GH"/>
</dbReference>
<proteinExistence type="predicted"/>
<evidence type="ECO:0000259" key="2">
    <source>
        <dbReference type="Pfam" id="PF13290"/>
    </source>
</evidence>
<dbReference type="Pfam" id="PF13290">
    <property type="entry name" value="CHB_HEX_C_1"/>
    <property type="match status" value="1"/>
</dbReference>
<dbReference type="RefSeq" id="WP_368497628.1">
    <property type="nucleotide sequence ID" value="NZ_CP162511.1"/>
</dbReference>
<dbReference type="Gene3D" id="3.20.20.80">
    <property type="entry name" value="Glycosidases"/>
    <property type="match status" value="1"/>
</dbReference>
<evidence type="ECO:0000256" key="1">
    <source>
        <dbReference type="SAM" id="SignalP"/>
    </source>
</evidence>
<evidence type="ECO:0000313" key="3">
    <source>
        <dbReference type="EMBL" id="XDI05244.1"/>
    </source>
</evidence>
<accession>A0AB39BG78</accession>
<protein>
    <submittedName>
        <fullName evidence="3">Chitobiase/beta-hexosaminidase C-terminal domain-containing protein</fullName>
    </submittedName>
</protein>